<feature type="region of interest" description="Disordered" evidence="1">
    <location>
        <begin position="70"/>
        <end position="143"/>
    </location>
</feature>
<organism evidence="2 3">
    <name type="scientific">Acinonyx jubatus</name>
    <name type="common">Cheetah</name>
    <dbReference type="NCBI Taxonomy" id="32536"/>
    <lineage>
        <taxon>Eukaryota</taxon>
        <taxon>Metazoa</taxon>
        <taxon>Chordata</taxon>
        <taxon>Craniata</taxon>
        <taxon>Vertebrata</taxon>
        <taxon>Euteleostomi</taxon>
        <taxon>Mammalia</taxon>
        <taxon>Eutheria</taxon>
        <taxon>Laurasiatheria</taxon>
        <taxon>Carnivora</taxon>
        <taxon>Feliformia</taxon>
        <taxon>Felidae</taxon>
        <taxon>Felinae</taxon>
        <taxon>Acinonyx</taxon>
    </lineage>
</organism>
<accession>A0ABM3Q197</accession>
<keyword evidence="2" id="KW-1185">Reference proteome</keyword>
<feature type="compositionally biased region" description="Basic residues" evidence="1">
    <location>
        <begin position="224"/>
        <end position="234"/>
    </location>
</feature>
<name>A0ABM3Q197_ACIJB</name>
<protein>
    <submittedName>
        <fullName evidence="3">Uncharacterized protein LOC113593201</fullName>
    </submittedName>
</protein>
<feature type="region of interest" description="Disordered" evidence="1">
    <location>
        <begin position="157"/>
        <end position="239"/>
    </location>
</feature>
<proteinExistence type="predicted"/>
<feature type="compositionally biased region" description="Low complexity" evidence="1">
    <location>
        <begin position="87"/>
        <end position="102"/>
    </location>
</feature>
<dbReference type="RefSeq" id="XP_053077700.1">
    <property type="nucleotide sequence ID" value="XM_053221725.1"/>
</dbReference>
<feature type="compositionally biased region" description="Low complexity" evidence="1">
    <location>
        <begin position="157"/>
        <end position="174"/>
    </location>
</feature>
<gene>
    <name evidence="3" type="primary">LOC113593201</name>
</gene>
<sequence length="283" mass="29301">MGVQIAPTHPPALDPRGSPDGHFPAPRPGLGNCFGHSRAGDPRKASGLSPSTPTLQLPACAVLIAGAPETVSRNCPPKAPRRGSGVPRRIPGGAAAAATRRPPAAPPRPRAAPGEPRAPTPPPGHPAQERDPGGEGDWAAARCRVLGREARRPLSFSAPAPLSPSSSLAPPAAAEFGTLASPPPPPGDPLLSPPLPRPLLPPPPPSRSGWLRGGVTESPGGGRLRARGRRRRAGPGKLGSRLLNSQLACGFCISLKGTHHTGDFKSFKGKTFPEWWHFSEVDH</sequence>
<feature type="compositionally biased region" description="Pro residues" evidence="1">
    <location>
        <begin position="103"/>
        <end position="125"/>
    </location>
</feature>
<evidence type="ECO:0000313" key="3">
    <source>
        <dbReference type="RefSeq" id="XP_053077700.1"/>
    </source>
</evidence>
<dbReference type="Proteomes" id="UP001652583">
    <property type="component" value="Chromosome A1"/>
</dbReference>
<evidence type="ECO:0000313" key="2">
    <source>
        <dbReference type="Proteomes" id="UP001652583"/>
    </source>
</evidence>
<feature type="region of interest" description="Disordered" evidence="1">
    <location>
        <begin position="1"/>
        <end position="52"/>
    </location>
</feature>
<feature type="compositionally biased region" description="Pro residues" evidence="1">
    <location>
        <begin position="181"/>
        <end position="206"/>
    </location>
</feature>
<reference evidence="3" key="1">
    <citation type="submission" date="2025-08" db="UniProtKB">
        <authorList>
            <consortium name="RefSeq"/>
        </authorList>
    </citation>
    <scope>IDENTIFICATION</scope>
    <source>
        <tissue evidence="3">Blood</tissue>
    </source>
</reference>
<evidence type="ECO:0000256" key="1">
    <source>
        <dbReference type="SAM" id="MobiDB-lite"/>
    </source>
</evidence>
<dbReference type="GeneID" id="113593201"/>